<organism evidence="7 8">
    <name type="scientific">Meridianimarinicoccus roseus</name>
    <dbReference type="NCBI Taxonomy" id="2072018"/>
    <lineage>
        <taxon>Bacteria</taxon>
        <taxon>Pseudomonadati</taxon>
        <taxon>Pseudomonadota</taxon>
        <taxon>Alphaproteobacteria</taxon>
        <taxon>Rhodobacterales</taxon>
        <taxon>Paracoccaceae</taxon>
        <taxon>Meridianimarinicoccus</taxon>
    </lineage>
</organism>
<dbReference type="OrthoDB" id="7688451at2"/>
<proteinExistence type="predicted"/>
<dbReference type="Pfam" id="PF04893">
    <property type="entry name" value="Yip1"/>
    <property type="match status" value="1"/>
</dbReference>
<comment type="subcellular location">
    <subcellularLocation>
        <location evidence="1">Membrane</location>
        <topology evidence="1">Multi-pass membrane protein</topology>
    </subcellularLocation>
</comment>
<sequence length="220" mass="23138">MAATSRDTTAGGMTHRMTDDAPLEFTPRALVAAAVQTIRNPREGAVRVIRTGLPVPVLWTMLAAVVSASVVMGQGTLIVTTQGGALANPYLANPLVMCAIQLGLLVVMVYAIHTIGGWMGGQGAFEDSLALVVWLQFVMACLQVVQTAALFVLPPVADVIGLVGLVLFLWLLTHFIAAAHGFRSLGMVFVMILVSAFGITFVMSLVLALFGIASPGDFNV</sequence>
<keyword evidence="8" id="KW-1185">Reference proteome</keyword>
<gene>
    <name evidence="7" type="ORF">DKT77_06410</name>
</gene>
<evidence type="ECO:0000256" key="3">
    <source>
        <dbReference type="ARBA" id="ARBA00022989"/>
    </source>
</evidence>
<protein>
    <submittedName>
        <fullName evidence="7">YIP1 family protein</fullName>
    </submittedName>
</protein>
<name>A0A2V2LJU9_9RHOB</name>
<evidence type="ECO:0000256" key="5">
    <source>
        <dbReference type="SAM" id="Phobius"/>
    </source>
</evidence>
<dbReference type="Proteomes" id="UP000245680">
    <property type="component" value="Unassembled WGS sequence"/>
</dbReference>
<evidence type="ECO:0000313" key="8">
    <source>
        <dbReference type="Proteomes" id="UP000245680"/>
    </source>
</evidence>
<dbReference type="InterPro" id="IPR006977">
    <property type="entry name" value="Yip1_dom"/>
</dbReference>
<evidence type="ECO:0000256" key="1">
    <source>
        <dbReference type="ARBA" id="ARBA00004141"/>
    </source>
</evidence>
<keyword evidence="4 5" id="KW-0472">Membrane</keyword>
<feature type="transmembrane region" description="Helical" evidence="5">
    <location>
        <begin position="57"/>
        <end position="79"/>
    </location>
</feature>
<feature type="transmembrane region" description="Helical" evidence="5">
    <location>
        <begin position="189"/>
        <end position="213"/>
    </location>
</feature>
<accession>A0A2V2LJU9</accession>
<dbReference type="EMBL" id="QGKU01000026">
    <property type="protein sequence ID" value="PWR03486.1"/>
    <property type="molecule type" value="Genomic_DNA"/>
</dbReference>
<keyword evidence="3 5" id="KW-1133">Transmembrane helix</keyword>
<evidence type="ECO:0000256" key="2">
    <source>
        <dbReference type="ARBA" id="ARBA00022692"/>
    </source>
</evidence>
<evidence type="ECO:0000313" key="7">
    <source>
        <dbReference type="EMBL" id="PWR03486.1"/>
    </source>
</evidence>
<feature type="transmembrane region" description="Helical" evidence="5">
    <location>
        <begin position="91"/>
        <end position="112"/>
    </location>
</feature>
<dbReference type="GO" id="GO:0016020">
    <property type="term" value="C:membrane"/>
    <property type="evidence" value="ECO:0007669"/>
    <property type="project" value="UniProtKB-SubCell"/>
</dbReference>
<evidence type="ECO:0000259" key="6">
    <source>
        <dbReference type="Pfam" id="PF04893"/>
    </source>
</evidence>
<comment type="caution">
    <text evidence="7">The sequence shown here is derived from an EMBL/GenBank/DDBJ whole genome shotgun (WGS) entry which is preliminary data.</text>
</comment>
<reference evidence="7 8" key="1">
    <citation type="submission" date="2018-05" db="EMBL/GenBank/DDBJ databases">
        <title>Rhodobacteraceae gen. nov., sp. nov. isolated from sea water.</title>
        <authorList>
            <person name="Ren Y."/>
        </authorList>
    </citation>
    <scope>NUCLEOTIDE SEQUENCE [LARGE SCALE GENOMIC DNA]</scope>
    <source>
        <strain evidence="7 8">TG-679</strain>
    </source>
</reference>
<feature type="domain" description="Yip1" evidence="6">
    <location>
        <begin position="36"/>
        <end position="203"/>
    </location>
</feature>
<feature type="transmembrane region" description="Helical" evidence="5">
    <location>
        <begin position="159"/>
        <end position="177"/>
    </location>
</feature>
<evidence type="ECO:0000256" key="4">
    <source>
        <dbReference type="ARBA" id="ARBA00023136"/>
    </source>
</evidence>
<keyword evidence="2 5" id="KW-0812">Transmembrane</keyword>
<feature type="transmembrane region" description="Helical" evidence="5">
    <location>
        <begin position="132"/>
        <end position="153"/>
    </location>
</feature>
<dbReference type="AlphaFoldDB" id="A0A2V2LJU9"/>